<dbReference type="PROSITE" id="PS50157">
    <property type="entry name" value="ZINC_FINGER_C2H2_2"/>
    <property type="match status" value="1"/>
</dbReference>
<keyword evidence="1" id="KW-0863">Zinc-finger</keyword>
<evidence type="ECO:0000256" key="1">
    <source>
        <dbReference type="PROSITE-ProRule" id="PRU00042"/>
    </source>
</evidence>
<evidence type="ECO:0000259" key="3">
    <source>
        <dbReference type="PROSITE" id="PS50157"/>
    </source>
</evidence>
<gene>
    <name evidence="4" type="ORF">DL762_004998</name>
</gene>
<feature type="compositionally biased region" description="Basic residues" evidence="2">
    <location>
        <begin position="238"/>
        <end position="247"/>
    </location>
</feature>
<evidence type="ECO:0000313" key="5">
    <source>
        <dbReference type="Proteomes" id="UP000294003"/>
    </source>
</evidence>
<name>A0ABY0HAG9_9PEZI</name>
<evidence type="ECO:0000256" key="2">
    <source>
        <dbReference type="SAM" id="MobiDB-lite"/>
    </source>
</evidence>
<organism evidence="4 5">
    <name type="scientific">Monosporascus cannonballus</name>
    <dbReference type="NCBI Taxonomy" id="155416"/>
    <lineage>
        <taxon>Eukaryota</taxon>
        <taxon>Fungi</taxon>
        <taxon>Dikarya</taxon>
        <taxon>Ascomycota</taxon>
        <taxon>Pezizomycotina</taxon>
        <taxon>Sordariomycetes</taxon>
        <taxon>Xylariomycetidae</taxon>
        <taxon>Xylariales</taxon>
        <taxon>Xylariales incertae sedis</taxon>
        <taxon>Monosporascus</taxon>
    </lineage>
</organism>
<keyword evidence="1" id="KW-0862">Zinc</keyword>
<feature type="region of interest" description="Disordered" evidence="2">
    <location>
        <begin position="224"/>
        <end position="247"/>
    </location>
</feature>
<keyword evidence="5" id="KW-1185">Reference proteome</keyword>
<dbReference type="InterPro" id="IPR013087">
    <property type="entry name" value="Znf_C2H2_type"/>
</dbReference>
<comment type="caution">
    <text evidence="4">The sequence shown here is derived from an EMBL/GenBank/DDBJ whole genome shotgun (WGS) entry which is preliminary data.</text>
</comment>
<dbReference type="EMBL" id="QJNS01000126">
    <property type="protein sequence ID" value="RYO85919.1"/>
    <property type="molecule type" value="Genomic_DNA"/>
</dbReference>
<dbReference type="Proteomes" id="UP000294003">
    <property type="component" value="Unassembled WGS sequence"/>
</dbReference>
<protein>
    <recommendedName>
        <fullName evidence="3">C2H2-type domain-containing protein</fullName>
    </recommendedName>
</protein>
<feature type="domain" description="C2H2-type" evidence="3">
    <location>
        <begin position="248"/>
        <end position="278"/>
    </location>
</feature>
<proteinExistence type="predicted"/>
<accession>A0ABY0HAG9</accession>
<reference evidence="4 5" key="1">
    <citation type="submission" date="2018-06" db="EMBL/GenBank/DDBJ databases">
        <title>Complete Genomes of Monosporascus.</title>
        <authorList>
            <person name="Robinson A.J."/>
            <person name="Natvig D.O."/>
        </authorList>
    </citation>
    <scope>NUCLEOTIDE SEQUENCE [LARGE SCALE GENOMIC DNA]</scope>
    <source>
        <strain evidence="4 5">CBS 609.92</strain>
    </source>
</reference>
<keyword evidence="1" id="KW-0479">Metal-binding</keyword>
<evidence type="ECO:0000313" key="4">
    <source>
        <dbReference type="EMBL" id="RYO85919.1"/>
    </source>
</evidence>
<sequence length="356" mass="38448">MDETRRLRSAREPAGGFSVNGPDLDLVLSRAESLIGATTGEAPSNNIAIDINVFPPSISTPSHFHQPEFHLALTEDGAGALPTPFTPALRANAQVLFPAWQGDNEVMASGSWADVADVMYTSPSYGEDQASSVVSGFSSSGDASVGYNQFSVNNGSLGNGGLNTGVAFDCPDNNNRPMHLAGHNYGWEPGDQPNIPKTPGPDSAFINDTQGSSVSATEVSTTITPITPITNPGEARPAGRRGKTPHRPRCDLCDKDFFSRKDLKRHNRTTKKHSQKNQEHLQLPRPEYTCRCGFSQGRKDNYERHLRTCKLKVKTHSGYICICGLVDRDKGGHERHISMCGKKSPGRPRNHAAGAS</sequence>
<feature type="region of interest" description="Disordered" evidence="2">
    <location>
        <begin position="336"/>
        <end position="356"/>
    </location>
</feature>